<comment type="caution">
    <text evidence="2">The sequence shown here is derived from an EMBL/GenBank/DDBJ whole genome shotgun (WGS) entry which is preliminary data.</text>
</comment>
<accession>A0AAV6MPB3</accession>
<gene>
    <name evidence="2" type="ORF">SDJN03_19842</name>
</gene>
<keyword evidence="1" id="KW-0472">Membrane</keyword>
<reference evidence="2 3" key="1">
    <citation type="journal article" date="2021" name="Hortic Res">
        <title>The domestication of Cucurbita argyrosperma as revealed by the genome of its wild relative.</title>
        <authorList>
            <person name="Barrera-Redondo J."/>
            <person name="Sanchez-de la Vega G."/>
            <person name="Aguirre-Liguori J.A."/>
            <person name="Castellanos-Morales G."/>
            <person name="Gutierrez-Guerrero Y.T."/>
            <person name="Aguirre-Dugua X."/>
            <person name="Aguirre-Planter E."/>
            <person name="Tenaillon M.I."/>
            <person name="Lira-Saade R."/>
            <person name="Eguiarte L.E."/>
        </authorList>
    </citation>
    <scope>NUCLEOTIDE SEQUENCE [LARGE SCALE GENOMIC DNA]</scope>
    <source>
        <strain evidence="2">JBR-2021</strain>
    </source>
</reference>
<dbReference type="AlphaFoldDB" id="A0AAV6MPB3"/>
<keyword evidence="3" id="KW-1185">Reference proteome</keyword>
<evidence type="ECO:0000313" key="3">
    <source>
        <dbReference type="Proteomes" id="UP000685013"/>
    </source>
</evidence>
<evidence type="ECO:0008006" key="4">
    <source>
        <dbReference type="Google" id="ProtNLM"/>
    </source>
</evidence>
<dbReference type="Proteomes" id="UP000685013">
    <property type="component" value="Chromosome 13"/>
</dbReference>
<protein>
    <recommendedName>
        <fullName evidence="4">Transmembrane protein</fullName>
    </recommendedName>
</protein>
<dbReference type="PANTHER" id="PTHR33726:SF3">
    <property type="entry name" value="TRANSMEMBRANE PROTEIN"/>
    <property type="match status" value="1"/>
</dbReference>
<name>A0AAV6MPB3_9ROSI</name>
<keyword evidence="1" id="KW-0812">Transmembrane</keyword>
<dbReference type="EMBL" id="JAGKQH010000013">
    <property type="protein sequence ID" value="KAG6583910.1"/>
    <property type="molecule type" value="Genomic_DNA"/>
</dbReference>
<feature type="non-terminal residue" evidence="2">
    <location>
        <position position="1"/>
    </location>
</feature>
<keyword evidence="1" id="KW-1133">Transmembrane helix</keyword>
<evidence type="ECO:0000256" key="1">
    <source>
        <dbReference type="SAM" id="Phobius"/>
    </source>
</evidence>
<feature type="transmembrane region" description="Helical" evidence="1">
    <location>
        <begin position="92"/>
        <end position="114"/>
    </location>
</feature>
<organism evidence="2 3">
    <name type="scientific">Cucurbita argyrosperma subsp. sororia</name>
    <dbReference type="NCBI Taxonomy" id="37648"/>
    <lineage>
        <taxon>Eukaryota</taxon>
        <taxon>Viridiplantae</taxon>
        <taxon>Streptophyta</taxon>
        <taxon>Embryophyta</taxon>
        <taxon>Tracheophyta</taxon>
        <taxon>Spermatophyta</taxon>
        <taxon>Magnoliopsida</taxon>
        <taxon>eudicotyledons</taxon>
        <taxon>Gunneridae</taxon>
        <taxon>Pentapetalae</taxon>
        <taxon>rosids</taxon>
        <taxon>fabids</taxon>
        <taxon>Cucurbitales</taxon>
        <taxon>Cucurbitaceae</taxon>
        <taxon>Cucurbiteae</taxon>
        <taxon>Cucurbita</taxon>
    </lineage>
</organism>
<proteinExistence type="predicted"/>
<sequence length="120" mass="13811">MPPIIYKQKPLQSSAHTRDRYRDLSPKFVLVKSISMDEEVGAKRSKGHGSSATMWAIFKRSLRRESSKMKLLGSAFKWKRLTNLQISFMDNLLFKIVSMLEGVVLVATLCFFFLCFGCHF</sequence>
<dbReference type="PANTHER" id="PTHR33726">
    <property type="entry name" value="TRANSMEMBRANE PROTEIN"/>
    <property type="match status" value="1"/>
</dbReference>
<evidence type="ECO:0000313" key="2">
    <source>
        <dbReference type="EMBL" id="KAG6583910.1"/>
    </source>
</evidence>